<evidence type="ECO:0000259" key="7">
    <source>
        <dbReference type="Pfam" id="PF05529"/>
    </source>
</evidence>
<keyword evidence="5" id="KW-0256">Endoplasmic reticulum</keyword>
<feature type="coiled-coil region" evidence="6">
    <location>
        <begin position="195"/>
        <end position="264"/>
    </location>
</feature>
<keyword evidence="4 5" id="KW-0472">Membrane</keyword>
<comment type="function">
    <text evidence="5">May play a role in anterograde transport of membrane proteins from the endoplasmic reticulum to the Golgi.</text>
</comment>
<keyword evidence="3 5" id="KW-1133">Transmembrane helix</keyword>
<reference evidence="8" key="2">
    <citation type="submission" date="2024-01" db="EMBL/GenBank/DDBJ databases">
        <authorList>
            <person name="He J."/>
            <person name="Wang M."/>
            <person name="Zheng J."/>
            <person name="Liu Z."/>
        </authorList>
    </citation>
    <scope>NUCLEOTIDE SEQUENCE</scope>
    <source>
        <strain evidence="8">ZL_2023a</strain>
        <tissue evidence="8">Muscle</tissue>
    </source>
</reference>
<evidence type="ECO:0000313" key="9">
    <source>
        <dbReference type="Proteomes" id="UP001445076"/>
    </source>
</evidence>
<dbReference type="Proteomes" id="UP001445076">
    <property type="component" value="Unassembled WGS sequence"/>
</dbReference>
<gene>
    <name evidence="8" type="ORF">OTU49_009612</name>
</gene>
<dbReference type="PANTHER" id="PTHR12701">
    <property type="entry name" value="BCR-ASSOCIATED PROTEIN, BAP"/>
    <property type="match status" value="1"/>
</dbReference>
<evidence type="ECO:0000256" key="5">
    <source>
        <dbReference type="RuleBase" id="RU367026"/>
    </source>
</evidence>
<dbReference type="GO" id="GO:0006888">
    <property type="term" value="P:endoplasmic reticulum to Golgi vesicle-mediated transport"/>
    <property type="evidence" value="ECO:0007669"/>
    <property type="project" value="UniProtKB-UniRule"/>
</dbReference>
<keyword evidence="5" id="KW-0653">Protein transport</keyword>
<protein>
    <recommendedName>
        <fullName evidence="5">Endoplasmic reticulum transmembrane protein</fullName>
    </recommendedName>
</protein>
<sequence length="271" mass="31355">HHHQCQVCQAGPHYLCYIPLCWRYHYICVCVTHQVTAQTSKMSIQWTLIAGVMYVELAVTILLLIPVISPSRWHSIFKSRFLRSIGNMSHIYFKVFLLLLSLFFLDAIREMRKYSNELSEQGRVEHGIHLDAEMQAHMRLFRAQRNFYISGFSLFLWVVLQRLTTLISRLAVAMAEGQAALKQAKSASETAAQLLKQDKAEKEEDQQKEANVSNEIKELMEEKLRLEAERDAALKQAQAVGREYDRMLEEHSKLQEELKKASGVEESKKDD</sequence>
<accession>A0AAW0W9X9</accession>
<keyword evidence="6" id="KW-0175">Coiled coil</keyword>
<evidence type="ECO:0000256" key="2">
    <source>
        <dbReference type="ARBA" id="ARBA00022692"/>
    </source>
</evidence>
<dbReference type="EMBL" id="JARKIK010000075">
    <property type="protein sequence ID" value="KAK8727541.1"/>
    <property type="molecule type" value="Genomic_DNA"/>
</dbReference>
<dbReference type="GO" id="GO:0005789">
    <property type="term" value="C:endoplasmic reticulum membrane"/>
    <property type="evidence" value="ECO:0007669"/>
    <property type="project" value="UniProtKB-SubCell"/>
</dbReference>
<keyword evidence="5" id="KW-0931">ER-Golgi transport</keyword>
<comment type="similarity">
    <text evidence="5">Belongs to the BCAP29/BCAP31 family.</text>
</comment>
<dbReference type="InterPro" id="IPR040463">
    <property type="entry name" value="BAP29/BAP31_N"/>
</dbReference>
<evidence type="ECO:0000256" key="6">
    <source>
        <dbReference type="SAM" id="Coils"/>
    </source>
</evidence>
<dbReference type="AlphaFoldDB" id="A0AAW0W9X9"/>
<evidence type="ECO:0000256" key="4">
    <source>
        <dbReference type="ARBA" id="ARBA00023136"/>
    </source>
</evidence>
<dbReference type="Pfam" id="PF05529">
    <property type="entry name" value="Bap31"/>
    <property type="match status" value="1"/>
</dbReference>
<organism evidence="8 9">
    <name type="scientific">Cherax quadricarinatus</name>
    <name type="common">Australian red claw crayfish</name>
    <dbReference type="NCBI Taxonomy" id="27406"/>
    <lineage>
        <taxon>Eukaryota</taxon>
        <taxon>Metazoa</taxon>
        <taxon>Ecdysozoa</taxon>
        <taxon>Arthropoda</taxon>
        <taxon>Crustacea</taxon>
        <taxon>Multicrustacea</taxon>
        <taxon>Malacostraca</taxon>
        <taxon>Eumalacostraca</taxon>
        <taxon>Eucarida</taxon>
        <taxon>Decapoda</taxon>
        <taxon>Pleocyemata</taxon>
        <taxon>Astacidea</taxon>
        <taxon>Parastacoidea</taxon>
        <taxon>Parastacidae</taxon>
        <taxon>Cherax</taxon>
    </lineage>
</organism>
<comment type="caution">
    <text evidence="8">The sequence shown here is derived from an EMBL/GenBank/DDBJ whole genome shotgun (WGS) entry which is preliminary data.</text>
</comment>
<evidence type="ECO:0000313" key="8">
    <source>
        <dbReference type="EMBL" id="KAK8727541.1"/>
    </source>
</evidence>
<keyword evidence="9" id="KW-1185">Reference proteome</keyword>
<keyword evidence="5" id="KW-0813">Transport</keyword>
<reference evidence="8 9" key="1">
    <citation type="journal article" date="2024" name="BMC Genomics">
        <title>Genome assembly of redclaw crayfish (Cherax quadricarinatus) provides insights into its immune adaptation and hypoxia tolerance.</title>
        <authorList>
            <person name="Liu Z."/>
            <person name="Zheng J."/>
            <person name="Li H."/>
            <person name="Fang K."/>
            <person name="Wang S."/>
            <person name="He J."/>
            <person name="Zhou D."/>
            <person name="Weng S."/>
            <person name="Chi M."/>
            <person name="Gu Z."/>
            <person name="He J."/>
            <person name="Li F."/>
            <person name="Wang M."/>
        </authorList>
    </citation>
    <scope>NUCLEOTIDE SEQUENCE [LARGE SCALE GENOMIC DNA]</scope>
    <source>
        <strain evidence="8">ZL_2023a</strain>
    </source>
</reference>
<feature type="transmembrane region" description="Helical" evidence="5">
    <location>
        <begin position="89"/>
        <end position="108"/>
    </location>
</feature>
<evidence type="ECO:0000256" key="3">
    <source>
        <dbReference type="ARBA" id="ARBA00022989"/>
    </source>
</evidence>
<feature type="domain" description="BAP29/BAP31 transmembrane" evidence="7">
    <location>
        <begin position="42"/>
        <end position="178"/>
    </location>
</feature>
<feature type="non-terminal residue" evidence="8">
    <location>
        <position position="1"/>
    </location>
</feature>
<proteinExistence type="inferred from homology"/>
<dbReference type="GO" id="GO:0070973">
    <property type="term" value="P:protein localization to endoplasmic reticulum exit site"/>
    <property type="evidence" value="ECO:0007669"/>
    <property type="project" value="UniProtKB-UniRule"/>
</dbReference>
<keyword evidence="2 5" id="KW-0812">Transmembrane</keyword>
<feature type="transmembrane region" description="Helical" evidence="5">
    <location>
        <begin position="147"/>
        <end position="164"/>
    </location>
</feature>
<dbReference type="EMBL" id="JARKIK010000075">
    <property type="protein sequence ID" value="KAK8727540.1"/>
    <property type="molecule type" value="Genomic_DNA"/>
</dbReference>
<evidence type="ECO:0000256" key="1">
    <source>
        <dbReference type="ARBA" id="ARBA00004141"/>
    </source>
</evidence>
<dbReference type="InterPro" id="IPR008417">
    <property type="entry name" value="BAP29/BAP31"/>
</dbReference>
<dbReference type="GO" id="GO:0006886">
    <property type="term" value="P:intracellular protein transport"/>
    <property type="evidence" value="ECO:0007669"/>
    <property type="project" value="UniProtKB-UniRule"/>
</dbReference>
<dbReference type="PANTHER" id="PTHR12701:SF20">
    <property type="entry name" value="ENDOPLASMIC RETICULUM TRANSMEMBRANE PROTEIN"/>
    <property type="match status" value="1"/>
</dbReference>
<feature type="transmembrane region" description="Helical" evidence="5">
    <location>
        <begin position="46"/>
        <end position="69"/>
    </location>
</feature>
<comment type="subcellular location">
    <subcellularLocation>
        <location evidence="5">Endoplasmic reticulum membrane</location>
        <topology evidence="5">Multi-pass membrane protein</topology>
    </subcellularLocation>
    <subcellularLocation>
        <location evidence="1">Membrane</location>
        <topology evidence="1">Multi-pass membrane protein</topology>
    </subcellularLocation>
</comment>
<name>A0AAW0W9X9_CHEQU</name>